<accession>A0ABV0S7X3</accession>
<dbReference type="EC" id="3.4.19.12" evidence="2"/>
<comment type="similarity">
    <text evidence="1 2">Belongs to the MINDY deubiquitinase family. FAM188 subfamily.</text>
</comment>
<comment type="caution">
    <text evidence="6">The sequence shown here is derived from an EMBL/GenBank/DDBJ whole genome shotgun (WGS) entry which is preliminary data.</text>
</comment>
<keyword evidence="2" id="KW-0833">Ubl conjugation pathway</keyword>
<reference evidence="6 7" key="1">
    <citation type="submission" date="2021-06" db="EMBL/GenBank/DDBJ databases">
        <authorList>
            <person name="Palmer J.M."/>
        </authorList>
    </citation>
    <scope>NUCLEOTIDE SEQUENCE [LARGE SCALE GENOMIC DNA]</scope>
    <source>
        <strain evidence="6 7">XC_2019</strain>
        <tissue evidence="6">Muscle</tissue>
    </source>
</reference>
<keyword evidence="2" id="KW-0788">Thiol protease</keyword>
<dbReference type="InterPro" id="IPR025257">
    <property type="entry name" value="MINDY-3/4_CD"/>
</dbReference>
<dbReference type="Proteomes" id="UP001434883">
    <property type="component" value="Unassembled WGS sequence"/>
</dbReference>
<sequence length="236" mass="26461">VSPGPHVLFMVLVSLQALLNLLLTGRASPHVFNGTLQFGEDGQPLEHPLQGVLSRSDVGYLHWSREQMDRGGLPQVGSMLKTPRFPVWVCCINSSYSVLFSLNRSLLSDWRMEHQFKLFYFNGQNCQRATAQLTVGYYFFILRFQFKVSGTKRTISAHEGTINLKPDEEHPPYQLLMEQLWVQKLKTKGPKGSRTKEAHGPNVSGTQRPGCSKCWGPKSSTSQTPKGPKPHKAQGP</sequence>
<dbReference type="Pfam" id="PF13898">
    <property type="entry name" value="MINDY-3_4_CD"/>
    <property type="match status" value="1"/>
</dbReference>
<dbReference type="PANTHER" id="PTHR12473">
    <property type="entry name" value="UBIQUITIN CARBOXYL-TERMINAL HYDROLASE MINDY-4-RELATED"/>
    <property type="match status" value="1"/>
</dbReference>
<evidence type="ECO:0000313" key="7">
    <source>
        <dbReference type="Proteomes" id="UP001434883"/>
    </source>
</evidence>
<evidence type="ECO:0000256" key="2">
    <source>
        <dbReference type="RuleBase" id="RU367088"/>
    </source>
</evidence>
<feature type="chain" id="PRO_5046907394" description="Ubiquitin carboxyl-terminal hydrolase MINDY" evidence="4">
    <location>
        <begin position="28"/>
        <end position="236"/>
    </location>
</feature>
<evidence type="ECO:0000256" key="3">
    <source>
        <dbReference type="SAM" id="MobiDB-lite"/>
    </source>
</evidence>
<evidence type="ECO:0000259" key="5">
    <source>
        <dbReference type="SMART" id="SM01174"/>
    </source>
</evidence>
<name>A0ABV0S7X3_9TELE</name>
<evidence type="ECO:0000256" key="1">
    <source>
        <dbReference type="ARBA" id="ARBA00011074"/>
    </source>
</evidence>
<keyword evidence="4" id="KW-0732">Signal</keyword>
<proteinExistence type="inferred from homology"/>
<dbReference type="EMBL" id="JAHRIN010071532">
    <property type="protein sequence ID" value="MEQ2216670.1"/>
    <property type="molecule type" value="Genomic_DNA"/>
</dbReference>
<evidence type="ECO:0000256" key="4">
    <source>
        <dbReference type="SAM" id="SignalP"/>
    </source>
</evidence>
<keyword evidence="2" id="KW-0645">Protease</keyword>
<keyword evidence="2" id="KW-0378">Hydrolase</keyword>
<dbReference type="InterPro" id="IPR039785">
    <property type="entry name" value="MINY3/4"/>
</dbReference>
<feature type="domain" description="Deubiquitinating enzyme MINDY-3/4 conserved" evidence="5">
    <location>
        <begin position="2"/>
        <end position="136"/>
    </location>
</feature>
<dbReference type="PANTHER" id="PTHR12473:SF18">
    <property type="entry name" value="INACTIVE UBIQUITIN CARBOXYL-TERMINAL HYDROLASE MINDY-4B"/>
    <property type="match status" value="1"/>
</dbReference>
<comment type="catalytic activity">
    <reaction evidence="2">
        <text>Thiol-dependent hydrolysis of ester, thioester, amide, peptide and isopeptide bonds formed by the C-terminal Gly of ubiquitin (a 76-residue protein attached to proteins as an intracellular targeting signal).</text>
        <dbReference type="EC" id="3.4.19.12"/>
    </reaction>
</comment>
<feature type="region of interest" description="Disordered" evidence="3">
    <location>
        <begin position="187"/>
        <end position="236"/>
    </location>
</feature>
<organism evidence="6 7">
    <name type="scientific">Xenoophorus captivus</name>
    <dbReference type="NCBI Taxonomy" id="1517983"/>
    <lineage>
        <taxon>Eukaryota</taxon>
        <taxon>Metazoa</taxon>
        <taxon>Chordata</taxon>
        <taxon>Craniata</taxon>
        <taxon>Vertebrata</taxon>
        <taxon>Euteleostomi</taxon>
        <taxon>Actinopterygii</taxon>
        <taxon>Neopterygii</taxon>
        <taxon>Teleostei</taxon>
        <taxon>Neoteleostei</taxon>
        <taxon>Acanthomorphata</taxon>
        <taxon>Ovalentaria</taxon>
        <taxon>Atherinomorphae</taxon>
        <taxon>Cyprinodontiformes</taxon>
        <taxon>Goodeidae</taxon>
        <taxon>Xenoophorus</taxon>
    </lineage>
</organism>
<protein>
    <recommendedName>
        <fullName evidence="2">Ubiquitin carboxyl-terminal hydrolase MINDY</fullName>
        <ecNumber evidence="2">3.4.19.12</ecNumber>
    </recommendedName>
</protein>
<keyword evidence="7" id="KW-1185">Reference proteome</keyword>
<comment type="function">
    <text evidence="2">Hydrolase that can remove 'Lys-48'-linked conjugated ubiquitin from proteins.</text>
</comment>
<evidence type="ECO:0000313" key="6">
    <source>
        <dbReference type="EMBL" id="MEQ2216670.1"/>
    </source>
</evidence>
<feature type="non-terminal residue" evidence="6">
    <location>
        <position position="1"/>
    </location>
</feature>
<gene>
    <name evidence="6" type="ORF">XENOCAPTIV_020100</name>
</gene>
<feature type="signal peptide" evidence="4">
    <location>
        <begin position="1"/>
        <end position="27"/>
    </location>
</feature>
<dbReference type="SMART" id="SM01174">
    <property type="entry name" value="DUF4205"/>
    <property type="match status" value="1"/>
</dbReference>